<dbReference type="GO" id="GO:0003964">
    <property type="term" value="F:RNA-directed DNA polymerase activity"/>
    <property type="evidence" value="ECO:0007669"/>
    <property type="project" value="UniProtKB-KW"/>
</dbReference>
<dbReference type="Pfam" id="PF00078">
    <property type="entry name" value="RVT_1"/>
    <property type="match status" value="1"/>
</dbReference>
<dbReference type="CDD" id="cd01650">
    <property type="entry name" value="RT_nLTR_like"/>
    <property type="match status" value="1"/>
</dbReference>
<evidence type="ECO:0000313" key="2">
    <source>
        <dbReference type="EMBL" id="VDI71439.1"/>
    </source>
</evidence>
<reference evidence="2" key="1">
    <citation type="submission" date="2018-11" db="EMBL/GenBank/DDBJ databases">
        <authorList>
            <person name="Alioto T."/>
            <person name="Alioto T."/>
        </authorList>
    </citation>
    <scope>NUCLEOTIDE SEQUENCE</scope>
</reference>
<dbReference type="OrthoDB" id="6243574at2759"/>
<protein>
    <submittedName>
        <fullName evidence="2">Blast:Probable RNA-directed DNA polymerase from transposon BS</fullName>
    </submittedName>
</protein>
<sequence length="337" mass="38913">MKQKQDIPWLTPEIKRLIRKRDRIHKKIKATKSEKKSDTIKKHRSLKHQVQQKLRTSYWNYIENIIIEDSKLKDSKPSKKFWSFIKNQKSENMGVSPLKVNGITKTNPQDQAEALNHQFHSAFTTPKPLKLSHICELKSLKSETHKFEMKQINITPEGTSKLLKNLNPSKAIGPDKISPHFLKEVHHEISPIISDLFNSSVNTGTVPNDWREALVTPVFKKGAKSKPENYRPISLTCILSKSLEHIIVSSIMKHLDIHDLLYPLQHGFRSKVSCETQLLTFTQQILDYMANGKQTDVVVMDFSKAFDKVDHQRLILKLKRMGINNKNNKLDRGMVIT</sequence>
<dbReference type="PANTHER" id="PTHR47510:SF3">
    <property type="entry name" value="ENDO_EXONUCLEASE_PHOSPHATASE DOMAIN-CONTAINING PROTEIN"/>
    <property type="match status" value="1"/>
</dbReference>
<keyword evidence="2" id="KW-0695">RNA-directed DNA polymerase</keyword>
<name>A0A8B6GZN2_MYTGA</name>
<proteinExistence type="predicted"/>
<dbReference type="EMBL" id="UYJE01009229">
    <property type="protein sequence ID" value="VDI71439.1"/>
    <property type="molecule type" value="Genomic_DNA"/>
</dbReference>
<dbReference type="PANTHER" id="PTHR47510">
    <property type="entry name" value="REVERSE TRANSCRIPTASE DOMAIN-CONTAINING PROTEIN"/>
    <property type="match status" value="1"/>
</dbReference>
<keyword evidence="2" id="KW-0808">Transferase</keyword>
<organism evidence="2 3">
    <name type="scientific">Mytilus galloprovincialis</name>
    <name type="common">Mediterranean mussel</name>
    <dbReference type="NCBI Taxonomy" id="29158"/>
    <lineage>
        <taxon>Eukaryota</taxon>
        <taxon>Metazoa</taxon>
        <taxon>Spiralia</taxon>
        <taxon>Lophotrochozoa</taxon>
        <taxon>Mollusca</taxon>
        <taxon>Bivalvia</taxon>
        <taxon>Autobranchia</taxon>
        <taxon>Pteriomorphia</taxon>
        <taxon>Mytilida</taxon>
        <taxon>Mytiloidea</taxon>
        <taxon>Mytilidae</taxon>
        <taxon>Mytilinae</taxon>
        <taxon>Mytilus</taxon>
    </lineage>
</organism>
<keyword evidence="2" id="KW-0548">Nucleotidyltransferase</keyword>
<comment type="caution">
    <text evidence="2">The sequence shown here is derived from an EMBL/GenBank/DDBJ whole genome shotgun (WGS) entry which is preliminary data.</text>
</comment>
<dbReference type="AlphaFoldDB" id="A0A8B6GZN2"/>
<dbReference type="Proteomes" id="UP000596742">
    <property type="component" value="Unassembled WGS sequence"/>
</dbReference>
<evidence type="ECO:0000259" key="1">
    <source>
        <dbReference type="PROSITE" id="PS50878"/>
    </source>
</evidence>
<evidence type="ECO:0000313" key="3">
    <source>
        <dbReference type="Proteomes" id="UP000596742"/>
    </source>
</evidence>
<dbReference type="InterPro" id="IPR000477">
    <property type="entry name" value="RT_dom"/>
</dbReference>
<keyword evidence="3" id="KW-1185">Reference proteome</keyword>
<accession>A0A8B6GZN2</accession>
<dbReference type="PROSITE" id="PS50878">
    <property type="entry name" value="RT_POL"/>
    <property type="match status" value="1"/>
</dbReference>
<feature type="domain" description="Reverse transcriptase" evidence="1">
    <location>
        <begin position="199"/>
        <end position="337"/>
    </location>
</feature>
<gene>
    <name evidence="2" type="ORF">MGAL_10B094585</name>
</gene>